<dbReference type="RefSeq" id="WP_135247556.1">
    <property type="nucleotide sequence ID" value="NZ_SMLK01000001.1"/>
</dbReference>
<name>A0A4Z0CC23_9BURK</name>
<dbReference type="AlphaFoldDB" id="A0A4Z0CC23"/>
<accession>A0A4Z0CC23</accession>
<gene>
    <name evidence="1" type="ORF">EZ216_00170</name>
</gene>
<proteinExistence type="predicted"/>
<evidence type="ECO:0000313" key="1">
    <source>
        <dbReference type="EMBL" id="TFZ07619.1"/>
    </source>
</evidence>
<protein>
    <submittedName>
        <fullName evidence="1">Uncharacterized protein</fullName>
    </submittedName>
</protein>
<reference evidence="1 2" key="1">
    <citation type="submission" date="2019-03" db="EMBL/GenBank/DDBJ databases">
        <title>Ramlibacter sp. 18x22-1, whole genome shotgun sequence.</title>
        <authorList>
            <person name="Zhang X."/>
            <person name="Feng G."/>
            <person name="Zhu H."/>
        </authorList>
    </citation>
    <scope>NUCLEOTIDE SEQUENCE [LARGE SCALE GENOMIC DNA]</scope>
    <source>
        <strain evidence="1 2">18x22-1</strain>
    </source>
</reference>
<dbReference type="EMBL" id="SMLK01000001">
    <property type="protein sequence ID" value="TFZ07619.1"/>
    <property type="molecule type" value="Genomic_DNA"/>
</dbReference>
<sequence length="80" mass="9132">MTPQAVPVPVPGQRYVDPAGLHWKVQAVHPLRGGETPYYAVSLRFGPEPIITLSCFEFQRLHEQRELRDPSVVIARRGRR</sequence>
<organism evidence="1 2">
    <name type="scientific">Ramlibacter humi</name>
    <dbReference type="NCBI Taxonomy" id="2530451"/>
    <lineage>
        <taxon>Bacteria</taxon>
        <taxon>Pseudomonadati</taxon>
        <taxon>Pseudomonadota</taxon>
        <taxon>Betaproteobacteria</taxon>
        <taxon>Burkholderiales</taxon>
        <taxon>Comamonadaceae</taxon>
        <taxon>Ramlibacter</taxon>
    </lineage>
</organism>
<dbReference type="Proteomes" id="UP000297839">
    <property type="component" value="Unassembled WGS sequence"/>
</dbReference>
<comment type="caution">
    <text evidence="1">The sequence shown here is derived from an EMBL/GenBank/DDBJ whole genome shotgun (WGS) entry which is preliminary data.</text>
</comment>
<keyword evidence="2" id="KW-1185">Reference proteome</keyword>
<evidence type="ECO:0000313" key="2">
    <source>
        <dbReference type="Proteomes" id="UP000297839"/>
    </source>
</evidence>